<feature type="coiled-coil region" evidence="1">
    <location>
        <begin position="135"/>
        <end position="281"/>
    </location>
</feature>
<evidence type="ECO:0000313" key="3">
    <source>
        <dbReference type="EMBL" id="CAK8684633.1"/>
    </source>
</evidence>
<comment type="caution">
    <text evidence="3">The sequence shown here is derived from an EMBL/GenBank/DDBJ whole genome shotgun (WGS) entry which is preliminary data.</text>
</comment>
<keyword evidence="1" id="KW-0175">Coiled coil</keyword>
<reference evidence="3 4" key="1">
    <citation type="submission" date="2024-02" db="EMBL/GenBank/DDBJ databases">
        <authorList>
            <person name="Daric V."/>
            <person name="Darras S."/>
        </authorList>
    </citation>
    <scope>NUCLEOTIDE SEQUENCE [LARGE SCALE GENOMIC DNA]</scope>
</reference>
<feature type="transmembrane region" description="Helical" evidence="2">
    <location>
        <begin position="62"/>
        <end position="78"/>
    </location>
</feature>
<proteinExistence type="predicted"/>
<keyword evidence="4" id="KW-1185">Reference proteome</keyword>
<dbReference type="EMBL" id="CAWYQH010000098">
    <property type="protein sequence ID" value="CAK8684633.1"/>
    <property type="molecule type" value="Genomic_DNA"/>
</dbReference>
<organism evidence="3 4">
    <name type="scientific">Clavelina lepadiformis</name>
    <name type="common">Light-bulb sea squirt</name>
    <name type="synonym">Ascidia lepadiformis</name>
    <dbReference type="NCBI Taxonomy" id="159417"/>
    <lineage>
        <taxon>Eukaryota</taxon>
        <taxon>Metazoa</taxon>
        <taxon>Chordata</taxon>
        <taxon>Tunicata</taxon>
        <taxon>Ascidiacea</taxon>
        <taxon>Aplousobranchia</taxon>
        <taxon>Clavelinidae</taxon>
        <taxon>Clavelina</taxon>
    </lineage>
</organism>
<keyword evidence="2" id="KW-0472">Membrane</keyword>
<keyword evidence="2" id="KW-0812">Transmembrane</keyword>
<keyword evidence="2" id="KW-1133">Transmembrane helix</keyword>
<accession>A0ABP0G168</accession>
<evidence type="ECO:0000256" key="1">
    <source>
        <dbReference type="SAM" id="Coils"/>
    </source>
</evidence>
<protein>
    <submittedName>
        <fullName evidence="3">Uncharacterized protein</fullName>
    </submittedName>
</protein>
<dbReference type="Proteomes" id="UP001642483">
    <property type="component" value="Unassembled WGS sequence"/>
</dbReference>
<sequence length="334" mass="38471">MFLAKPTAAAGYQFYMYHAFHWIMSVIRLLPGLCAAWLFVAVRAIFVLILAFAAWIRNFSEAGFATWFLMGFTIYLLVHSCQERMCFWPEESCIKQDINERCAQELLSKEVSTQRNICDTLEHVRAALESKTRLELETKNTADRLKAELENSEQELRRLRYHTNDLNATKVLLEDQLNTSRQKNAAIKQDFQVKLDHLNESLKDIKNLEEHKNQMETLLSSEKDTVISLERENAMLQSTVDVMTKQRKQLVGSHTLAIQQLKRLEQENENLTQKLNDSIRMADNNRTKSLHKLTQKLQNSITSAKGKLSNVEQVLGSEEKALSDLSRRAVSPRA</sequence>
<evidence type="ECO:0000256" key="2">
    <source>
        <dbReference type="SAM" id="Phobius"/>
    </source>
</evidence>
<gene>
    <name evidence="3" type="ORF">CVLEPA_LOCUS15617</name>
</gene>
<evidence type="ECO:0000313" key="4">
    <source>
        <dbReference type="Proteomes" id="UP001642483"/>
    </source>
</evidence>
<name>A0ABP0G168_CLALP</name>